<keyword evidence="1" id="KW-0472">Membrane</keyword>
<keyword evidence="3" id="KW-1185">Reference proteome</keyword>
<dbReference type="Proteomes" id="UP001251524">
    <property type="component" value="Unassembled WGS sequence"/>
</dbReference>
<feature type="transmembrane region" description="Helical" evidence="1">
    <location>
        <begin position="247"/>
        <end position="266"/>
    </location>
</feature>
<feature type="transmembrane region" description="Helical" evidence="1">
    <location>
        <begin position="172"/>
        <end position="197"/>
    </location>
</feature>
<feature type="transmembrane region" description="Helical" evidence="1">
    <location>
        <begin position="103"/>
        <end position="122"/>
    </location>
</feature>
<gene>
    <name evidence="2" type="ORF">J2X06_001859</name>
</gene>
<evidence type="ECO:0008006" key="4">
    <source>
        <dbReference type="Google" id="ProtNLM"/>
    </source>
</evidence>
<dbReference type="Pfam" id="PF11168">
    <property type="entry name" value="DUF2955"/>
    <property type="match status" value="1"/>
</dbReference>
<evidence type="ECO:0000313" key="2">
    <source>
        <dbReference type="EMBL" id="MDR7134650.1"/>
    </source>
</evidence>
<proteinExistence type="predicted"/>
<dbReference type="EMBL" id="JAVDVY010000002">
    <property type="protein sequence ID" value="MDR7134650.1"/>
    <property type="molecule type" value="Genomic_DNA"/>
</dbReference>
<feature type="transmembrane region" description="Helical" evidence="1">
    <location>
        <begin position="78"/>
        <end position="97"/>
    </location>
</feature>
<keyword evidence="1" id="KW-1133">Transmembrane helix</keyword>
<reference evidence="2 3" key="1">
    <citation type="submission" date="2023-07" db="EMBL/GenBank/DDBJ databases">
        <title>Sorghum-associated microbial communities from plants grown in Nebraska, USA.</title>
        <authorList>
            <person name="Schachtman D."/>
        </authorList>
    </citation>
    <scope>NUCLEOTIDE SEQUENCE [LARGE SCALE GENOMIC DNA]</scope>
    <source>
        <strain evidence="2 3">BE198</strain>
    </source>
</reference>
<comment type="caution">
    <text evidence="2">The sequence shown here is derived from an EMBL/GenBank/DDBJ whole genome shotgun (WGS) entry which is preliminary data.</text>
</comment>
<accession>A0ABU1WBD7</accession>
<feature type="transmembrane region" description="Helical" evidence="1">
    <location>
        <begin position="273"/>
        <end position="293"/>
    </location>
</feature>
<evidence type="ECO:0000313" key="3">
    <source>
        <dbReference type="Proteomes" id="UP001251524"/>
    </source>
</evidence>
<evidence type="ECO:0000256" key="1">
    <source>
        <dbReference type="SAM" id="Phobius"/>
    </source>
</evidence>
<feature type="transmembrane region" description="Helical" evidence="1">
    <location>
        <begin position="218"/>
        <end position="241"/>
    </location>
</feature>
<feature type="transmembrane region" description="Helical" evidence="1">
    <location>
        <begin position="305"/>
        <end position="326"/>
    </location>
</feature>
<feature type="transmembrane region" description="Helical" evidence="1">
    <location>
        <begin position="53"/>
        <end position="71"/>
    </location>
</feature>
<protein>
    <recommendedName>
        <fullName evidence="4">DUF2955 domain-containing protein</fullName>
    </recommendedName>
</protein>
<feature type="transmembrane region" description="Helical" evidence="1">
    <location>
        <begin position="134"/>
        <end position="152"/>
    </location>
</feature>
<name>A0ABU1WBD7_9GAMM</name>
<organism evidence="2 3">
    <name type="scientific">Lysobacter niastensis</name>
    <dbReference type="NCBI Taxonomy" id="380629"/>
    <lineage>
        <taxon>Bacteria</taxon>
        <taxon>Pseudomonadati</taxon>
        <taxon>Pseudomonadota</taxon>
        <taxon>Gammaproteobacteria</taxon>
        <taxon>Lysobacterales</taxon>
        <taxon>Lysobacteraceae</taxon>
        <taxon>Lysobacter</taxon>
    </lineage>
</organism>
<sequence length="341" mass="36740">MMPLGARRTFRFGAVVALSLVLAYGLATPMPFLAPIFAVLLTAAPAPPMGPKQLLGLLVVVTITLGIGLVLMPLLRTYPISAVMMIAAGLFASTYLGVGKGKAMVGTLLTIGLTMIPAAGLLEITLARTVVKGLLIGIGMVVVCQWIVYPLFPEDPVRVAPPKAPPADPQTAAWLALRTMLIVLPSVMLAFTNPTLYMPLIMKSVMLGQQGCLVTARAAGYELLGSTFLGGAFAIAFWFVLKFWPSLWMFGLWMLLFGMFFGAKLYRVIATRYPASFWINVGVTMLILLGPAVQDSAGSDPSSAFIRRFSLFVLVTVYAWFAILLLEWLRERTSSRSASAA</sequence>
<keyword evidence="1" id="KW-0812">Transmembrane</keyword>
<dbReference type="InterPro" id="IPR022604">
    <property type="entry name" value="DUF2955"/>
</dbReference>